<dbReference type="Gene3D" id="2.60.120.560">
    <property type="entry name" value="Exo-inulinase, domain 1"/>
    <property type="match status" value="1"/>
</dbReference>
<protein>
    <recommendedName>
        <fullName evidence="1">3-keto-alpha-glucoside-1,2-lyase/3-keto-2-hydroxy-glucal hydratase domain-containing protein</fullName>
    </recommendedName>
</protein>
<dbReference type="Proteomes" id="UP000315010">
    <property type="component" value="Unassembled WGS sequence"/>
</dbReference>
<dbReference type="GO" id="GO:0016787">
    <property type="term" value="F:hydrolase activity"/>
    <property type="evidence" value="ECO:0007669"/>
    <property type="project" value="InterPro"/>
</dbReference>
<proteinExistence type="predicted"/>
<dbReference type="Pfam" id="PF06439">
    <property type="entry name" value="3keto-disac_hyd"/>
    <property type="match status" value="1"/>
</dbReference>
<dbReference type="InterPro" id="IPR010496">
    <property type="entry name" value="AL/BT2_dom"/>
</dbReference>
<accession>A0A5C5YNB2</accession>
<organism evidence="2 3">
    <name type="scientific">Novipirellula herctigrandis</name>
    <dbReference type="NCBI Taxonomy" id="2527986"/>
    <lineage>
        <taxon>Bacteria</taxon>
        <taxon>Pseudomonadati</taxon>
        <taxon>Planctomycetota</taxon>
        <taxon>Planctomycetia</taxon>
        <taxon>Pirellulales</taxon>
        <taxon>Pirellulaceae</taxon>
        <taxon>Novipirellula</taxon>
    </lineage>
</organism>
<gene>
    <name evidence="2" type="ORF">CA13_69150</name>
</gene>
<dbReference type="OrthoDB" id="257393at2"/>
<comment type="caution">
    <text evidence="2">The sequence shown here is derived from an EMBL/GenBank/DDBJ whole genome shotgun (WGS) entry which is preliminary data.</text>
</comment>
<evidence type="ECO:0000313" key="2">
    <source>
        <dbReference type="EMBL" id="TWT76421.1"/>
    </source>
</evidence>
<evidence type="ECO:0000313" key="3">
    <source>
        <dbReference type="Proteomes" id="UP000315010"/>
    </source>
</evidence>
<dbReference type="RefSeq" id="WP_146404197.1">
    <property type="nucleotide sequence ID" value="NZ_SJPJ01000002.1"/>
</dbReference>
<keyword evidence="3" id="KW-1185">Reference proteome</keyword>
<dbReference type="AlphaFoldDB" id="A0A5C5YNB2"/>
<feature type="domain" description="3-keto-alpha-glucoside-1,2-lyase/3-keto-2-hydroxy-glucal hydratase" evidence="1">
    <location>
        <begin position="160"/>
        <end position="332"/>
    </location>
</feature>
<name>A0A5C5YNB2_9BACT</name>
<evidence type="ECO:0000259" key="1">
    <source>
        <dbReference type="Pfam" id="PF06439"/>
    </source>
</evidence>
<sequence length="336" mass="37047">MNIRIFKLFAVPAMFVVTIGIAEDALVQPLAEQAPLPPKDAVLLQLEDAFSSYKNSSSDARDIVLRALDSSLAIAQARGDLDALKALQSERDAFSSSGTLPTLVSIRIYQRRTALAKRNLESAYESAVRELTQNGDIPTAEVIQQEFEAFKKSGSLRESAINLLDGDHLNAWDLSFKLSKHWSPRNGILRFDGQGGEEANLSTKRSYKNFTFRCEWRIGPGGDSGIFLRGIPQVQIWDHIHGLGQGIGSGGLYNNKRFPKHPTEIADNPIGQWNSTTVTIIGDKVTVTLNGKCVVNGITMENHPNHRVPLPAEGPIVLQAFRSPIEFRHLTILELP</sequence>
<dbReference type="EMBL" id="SJPJ01000002">
    <property type="protein sequence ID" value="TWT76421.1"/>
    <property type="molecule type" value="Genomic_DNA"/>
</dbReference>
<reference evidence="2 3" key="1">
    <citation type="submission" date="2019-02" db="EMBL/GenBank/DDBJ databases">
        <title>Deep-cultivation of Planctomycetes and their phenomic and genomic characterization uncovers novel biology.</title>
        <authorList>
            <person name="Wiegand S."/>
            <person name="Jogler M."/>
            <person name="Boedeker C."/>
            <person name="Pinto D."/>
            <person name="Vollmers J."/>
            <person name="Rivas-Marin E."/>
            <person name="Kohn T."/>
            <person name="Peeters S.H."/>
            <person name="Heuer A."/>
            <person name="Rast P."/>
            <person name="Oberbeckmann S."/>
            <person name="Bunk B."/>
            <person name="Jeske O."/>
            <person name="Meyerdierks A."/>
            <person name="Storesund J.E."/>
            <person name="Kallscheuer N."/>
            <person name="Luecker S."/>
            <person name="Lage O.M."/>
            <person name="Pohl T."/>
            <person name="Merkel B.J."/>
            <person name="Hornburger P."/>
            <person name="Mueller R.-W."/>
            <person name="Bruemmer F."/>
            <person name="Labrenz M."/>
            <person name="Spormann A.M."/>
            <person name="Op Den Camp H."/>
            <person name="Overmann J."/>
            <person name="Amann R."/>
            <person name="Jetten M.S.M."/>
            <person name="Mascher T."/>
            <person name="Medema M.H."/>
            <person name="Devos D.P."/>
            <person name="Kaster A.-K."/>
            <person name="Ovreas L."/>
            <person name="Rohde M."/>
            <person name="Galperin M.Y."/>
            <person name="Jogler C."/>
        </authorList>
    </citation>
    <scope>NUCLEOTIDE SEQUENCE [LARGE SCALE GENOMIC DNA]</scope>
    <source>
        <strain evidence="2 3">CA13</strain>
    </source>
</reference>